<gene>
    <name evidence="10" type="ORF">P5673_011394</name>
</gene>
<keyword evidence="5 9" id="KW-0735">Signal-anchor</keyword>
<evidence type="ECO:0000313" key="10">
    <source>
        <dbReference type="EMBL" id="KAK2564714.1"/>
    </source>
</evidence>
<reference evidence="10" key="2">
    <citation type="journal article" date="2023" name="Science">
        <title>Genomic signatures of disease resistance in endangered staghorn corals.</title>
        <authorList>
            <person name="Vollmer S.V."/>
            <person name="Selwyn J.D."/>
            <person name="Despard B.A."/>
            <person name="Roesel C.L."/>
        </authorList>
    </citation>
    <scope>NUCLEOTIDE SEQUENCE</scope>
    <source>
        <strain evidence="10">K2</strain>
    </source>
</reference>
<keyword evidence="11" id="KW-1185">Reference proteome</keyword>
<dbReference type="PANTHER" id="PTHR12369">
    <property type="entry name" value="CHONDROITIN SYNTHASE"/>
    <property type="match status" value="1"/>
</dbReference>
<dbReference type="AlphaFoldDB" id="A0AAD9QP31"/>
<evidence type="ECO:0000256" key="2">
    <source>
        <dbReference type="ARBA" id="ARBA00009239"/>
    </source>
</evidence>
<accession>A0AAD9QP31</accession>
<protein>
    <recommendedName>
        <fullName evidence="9">Hexosyltransferase</fullName>
        <ecNumber evidence="9">2.4.1.-</ecNumber>
    </recommendedName>
</protein>
<keyword evidence="6" id="KW-1133">Transmembrane helix</keyword>
<evidence type="ECO:0000256" key="3">
    <source>
        <dbReference type="ARBA" id="ARBA00022679"/>
    </source>
</evidence>
<dbReference type="EC" id="2.4.1.-" evidence="9"/>
<dbReference type="InterPro" id="IPR008428">
    <property type="entry name" value="Chond_GalNAc"/>
</dbReference>
<proteinExistence type="inferred from homology"/>
<dbReference type="SUPFAM" id="SSF53448">
    <property type="entry name" value="Nucleotide-diphospho-sugar transferases"/>
    <property type="match status" value="1"/>
</dbReference>
<dbReference type="PANTHER" id="PTHR12369:SF5">
    <property type="entry name" value="HEXOSYLTRANSFERASE"/>
    <property type="match status" value="1"/>
</dbReference>
<dbReference type="GO" id="GO:0032580">
    <property type="term" value="C:Golgi cisterna membrane"/>
    <property type="evidence" value="ECO:0007669"/>
    <property type="project" value="UniProtKB-SubCell"/>
</dbReference>
<evidence type="ECO:0000256" key="7">
    <source>
        <dbReference type="ARBA" id="ARBA00023034"/>
    </source>
</evidence>
<evidence type="ECO:0000313" key="11">
    <source>
        <dbReference type="Proteomes" id="UP001249851"/>
    </source>
</evidence>
<dbReference type="EMBL" id="JARQWQ010000021">
    <property type="protein sequence ID" value="KAK2564714.1"/>
    <property type="molecule type" value="Genomic_DNA"/>
</dbReference>
<keyword evidence="7 9" id="KW-0333">Golgi apparatus</keyword>
<evidence type="ECO:0000256" key="8">
    <source>
        <dbReference type="ARBA" id="ARBA00023136"/>
    </source>
</evidence>
<evidence type="ECO:0000256" key="9">
    <source>
        <dbReference type="RuleBase" id="RU364016"/>
    </source>
</evidence>
<comment type="similarity">
    <text evidence="2 9">Belongs to the chondroitin N-acetylgalactosaminyltransferase family.</text>
</comment>
<dbReference type="Gene3D" id="3.90.550.10">
    <property type="entry name" value="Spore Coat Polysaccharide Biosynthesis Protein SpsA, Chain A"/>
    <property type="match status" value="1"/>
</dbReference>
<reference evidence="10" key="1">
    <citation type="journal article" date="2023" name="G3 (Bethesda)">
        <title>Whole genome assembly and annotation of the endangered Caribbean coral Acropora cervicornis.</title>
        <authorList>
            <person name="Selwyn J.D."/>
            <person name="Vollmer S.V."/>
        </authorList>
    </citation>
    <scope>NUCLEOTIDE SEQUENCE</scope>
    <source>
        <strain evidence="10">K2</strain>
    </source>
</reference>
<keyword evidence="3 9" id="KW-0808">Transferase</keyword>
<dbReference type="Proteomes" id="UP001249851">
    <property type="component" value="Unassembled WGS sequence"/>
</dbReference>
<keyword evidence="8" id="KW-0472">Membrane</keyword>
<sequence length="441" mass="51502">MCMSGDFKFAISSADGSELWLSTDAYPRNARKIAYLGDPENQYAARTQFSEFTKRKSQISEKIRLEEGKAYFIEALQKHKNDENHVEVAVPYGSYLDYSAEKTEIRARTFCICKNHPTLLLAYNKVKLLRVYPDDKTDVNMSHDINNHISWGNEKLPKNEASLIVASYMKELQKRKGEMYVLKNIELKDTTKGRSVRLSEYVYRPHKDTTHLCYPEGFQWRRDTNITLVVTVKNYGPWIKFLISQLALIYKRGYDSNFFLVIVDFNSTDVDIFKLRENSDIKDRIAIIQKSTAFHKTKALNDGVATLRSVQKLDDPNSIIFTTDLHITFPGNMFDEIRKHTIQGRSFYSPAVLKLKCGYSITHQQAYWEMMGYGLFGGYKTDWDRFGGMDAEKFTTRWGGEDWDLVDRAIGVNLEIERLRLPKFYHYYHDRASDWYEFARM</sequence>
<evidence type="ECO:0000256" key="1">
    <source>
        <dbReference type="ARBA" id="ARBA00004447"/>
    </source>
</evidence>
<keyword evidence="4" id="KW-0812">Transmembrane</keyword>
<dbReference type="GO" id="GO:0008376">
    <property type="term" value="F:acetylgalactosaminyltransferase activity"/>
    <property type="evidence" value="ECO:0007669"/>
    <property type="project" value="InterPro"/>
</dbReference>
<dbReference type="InterPro" id="IPR051227">
    <property type="entry name" value="CS_glycosyltransferase"/>
</dbReference>
<comment type="caution">
    <text evidence="10">The sequence shown here is derived from an EMBL/GenBank/DDBJ whole genome shotgun (WGS) entry which is preliminary data.</text>
</comment>
<dbReference type="InterPro" id="IPR029044">
    <property type="entry name" value="Nucleotide-diphossugar_trans"/>
</dbReference>
<organism evidence="10 11">
    <name type="scientific">Acropora cervicornis</name>
    <name type="common">Staghorn coral</name>
    <dbReference type="NCBI Taxonomy" id="6130"/>
    <lineage>
        <taxon>Eukaryota</taxon>
        <taxon>Metazoa</taxon>
        <taxon>Cnidaria</taxon>
        <taxon>Anthozoa</taxon>
        <taxon>Hexacorallia</taxon>
        <taxon>Scleractinia</taxon>
        <taxon>Astrocoeniina</taxon>
        <taxon>Acroporidae</taxon>
        <taxon>Acropora</taxon>
    </lineage>
</organism>
<name>A0AAD9QP31_ACRCE</name>
<evidence type="ECO:0000256" key="5">
    <source>
        <dbReference type="ARBA" id="ARBA00022968"/>
    </source>
</evidence>
<evidence type="ECO:0000256" key="6">
    <source>
        <dbReference type="ARBA" id="ARBA00022989"/>
    </source>
</evidence>
<dbReference type="Pfam" id="PF05679">
    <property type="entry name" value="CHGN"/>
    <property type="match status" value="1"/>
</dbReference>
<comment type="subcellular location">
    <subcellularLocation>
        <location evidence="1 9">Golgi apparatus</location>
        <location evidence="1 9">Golgi stack membrane</location>
        <topology evidence="1 9">Single-pass type II membrane protein</topology>
    </subcellularLocation>
</comment>
<evidence type="ECO:0000256" key="4">
    <source>
        <dbReference type="ARBA" id="ARBA00022692"/>
    </source>
</evidence>